<proteinExistence type="predicted"/>
<dbReference type="InterPro" id="IPR029021">
    <property type="entry name" value="Prot-tyrosine_phosphatase-like"/>
</dbReference>
<dbReference type="Gene3D" id="3.90.190.10">
    <property type="entry name" value="Protein tyrosine phosphatase superfamily"/>
    <property type="match status" value="1"/>
</dbReference>
<dbReference type="VEuPathDB" id="FungiDB:BTJ68_09239"/>
<protein>
    <submittedName>
        <fullName evidence="1">Uncharacterized protein</fullName>
    </submittedName>
</protein>
<gene>
    <name evidence="1" type="ORF">D0859_11740</name>
</gene>
<reference evidence="1 2" key="1">
    <citation type="journal article" date="2018" name="BMC Genomics">
        <title>Genomic evidence for intraspecific hybridization in a clonal and extremely halotolerant yeast.</title>
        <authorList>
            <person name="Gostincar C."/>
            <person name="Stajich J.E."/>
            <person name="Zupancic J."/>
            <person name="Zalar P."/>
            <person name="Gunde-Cimerman N."/>
        </authorList>
    </citation>
    <scope>NUCLEOTIDE SEQUENCE [LARGE SCALE GENOMIC DNA]</scope>
    <source>
        <strain evidence="1 2">EXF-120</strain>
    </source>
</reference>
<dbReference type="SUPFAM" id="SSF52799">
    <property type="entry name" value="(Phosphotyrosine protein) phosphatases II"/>
    <property type="match status" value="1"/>
</dbReference>
<sequence>MAQDSKECISLESTLKGEEAGAWERMDEKAPLQSIINFRDVGIATGGSAALPAGRLYRCFDIAKATREDRKYLHETLNISTLINLNGPPVVVGPSVNNPLETELQHKDRIRNFSVLDIDVHEISLESQSFRDSVTEAVPKAGGYDFLGWGREYRRTMQAAFDRNLDWKKTATSLLDLSKRQIQAIFLALAQPDAACPVLIYGPCVSLVLCLVLRLLGIPEEKILDEYLLTRQSEAAMLEQINARRREVGIEEKESLDMEPTYVRHVLGHLETKYQGIDAYLESTGLTAQQLGDVKANLRGRDVREEEKLVDVEVHEVS</sequence>
<accession>A0A3M7IFP0</accession>
<dbReference type="Proteomes" id="UP000281677">
    <property type="component" value="Unassembled WGS sequence"/>
</dbReference>
<dbReference type="GO" id="GO:0004721">
    <property type="term" value="F:phosphoprotein phosphatase activity"/>
    <property type="evidence" value="ECO:0007669"/>
    <property type="project" value="InterPro"/>
</dbReference>
<evidence type="ECO:0000313" key="1">
    <source>
        <dbReference type="EMBL" id="RMZ24232.1"/>
    </source>
</evidence>
<comment type="caution">
    <text evidence="1">The sequence shown here is derived from an EMBL/GenBank/DDBJ whole genome shotgun (WGS) entry which is preliminary data.</text>
</comment>
<dbReference type="InterPro" id="IPR026893">
    <property type="entry name" value="Tyr/Ser_Pase_IphP-type"/>
</dbReference>
<name>A0A3M7IFP0_HORWE</name>
<organism evidence="1 2">
    <name type="scientific">Hortaea werneckii</name>
    <name type="common">Black yeast</name>
    <name type="synonym">Cladosporium werneckii</name>
    <dbReference type="NCBI Taxonomy" id="91943"/>
    <lineage>
        <taxon>Eukaryota</taxon>
        <taxon>Fungi</taxon>
        <taxon>Dikarya</taxon>
        <taxon>Ascomycota</taxon>
        <taxon>Pezizomycotina</taxon>
        <taxon>Dothideomycetes</taxon>
        <taxon>Dothideomycetidae</taxon>
        <taxon>Mycosphaerellales</taxon>
        <taxon>Teratosphaeriaceae</taxon>
        <taxon>Hortaea</taxon>
    </lineage>
</organism>
<dbReference type="Pfam" id="PF13350">
    <property type="entry name" value="Y_phosphatase3"/>
    <property type="match status" value="1"/>
</dbReference>
<evidence type="ECO:0000313" key="2">
    <source>
        <dbReference type="Proteomes" id="UP000281677"/>
    </source>
</evidence>
<dbReference type="OrthoDB" id="3867042at2759"/>
<dbReference type="AlphaFoldDB" id="A0A3M7IFP0"/>
<dbReference type="EMBL" id="QWIT01000429">
    <property type="protein sequence ID" value="RMZ24232.1"/>
    <property type="molecule type" value="Genomic_DNA"/>
</dbReference>